<dbReference type="InterPro" id="IPR015424">
    <property type="entry name" value="PyrdxlP-dep_Trfase"/>
</dbReference>
<keyword evidence="7 9" id="KW-0663">Pyridoxal phosphate</keyword>
<dbReference type="Gene3D" id="3.40.640.10">
    <property type="entry name" value="Type I PLP-dependent aspartate aminotransferase-like (Major domain)"/>
    <property type="match status" value="1"/>
</dbReference>
<dbReference type="Pfam" id="PF00155">
    <property type="entry name" value="Aminotran_1_2"/>
    <property type="match status" value="1"/>
</dbReference>
<evidence type="ECO:0000313" key="12">
    <source>
        <dbReference type="Proteomes" id="UP000657006"/>
    </source>
</evidence>
<dbReference type="Proteomes" id="UP000657006">
    <property type="component" value="Unassembled WGS sequence"/>
</dbReference>
<comment type="cofactor">
    <cofactor evidence="1 9">
        <name>pyridoxal 5'-phosphate</name>
        <dbReference type="ChEBI" id="CHEBI:597326"/>
    </cofactor>
</comment>
<dbReference type="InterPro" id="IPR019942">
    <property type="entry name" value="DapL/ALD1"/>
</dbReference>
<feature type="binding site" evidence="9">
    <location>
        <position position="14"/>
    </location>
    <ligand>
        <name>substrate</name>
    </ligand>
</feature>
<dbReference type="EC" id="2.6.1.83" evidence="3 9"/>
<evidence type="ECO:0000259" key="10">
    <source>
        <dbReference type="Pfam" id="PF00155"/>
    </source>
</evidence>
<comment type="similarity">
    <text evidence="9">Belongs to the class-I pyridoxal-phosphate-dependent aminotransferase family. LL-diaminopimelate aminotransferase subfamily.</text>
</comment>
<feature type="binding site" evidence="9">
    <location>
        <position position="371"/>
    </location>
    <ligand>
        <name>substrate</name>
    </ligand>
</feature>
<evidence type="ECO:0000256" key="7">
    <source>
        <dbReference type="ARBA" id="ARBA00022898"/>
    </source>
</evidence>
<gene>
    <name evidence="9" type="primary">dapL</name>
    <name evidence="11" type="ORF">H8730_11135</name>
</gene>
<comment type="caution">
    <text evidence="11">The sequence shown here is derived from an EMBL/GenBank/DDBJ whole genome shotgun (WGS) entry which is preliminary data.</text>
</comment>
<evidence type="ECO:0000256" key="5">
    <source>
        <dbReference type="ARBA" id="ARBA00022576"/>
    </source>
</evidence>
<sequence>MRMNTHYSELKESYLFSEINHKVATFKASHPDADVIRMGIGDVTLPLCQASVEAMKEAVDEMGRAETFRGYGPEQGYDFLRDAIASYYAKKGVALERDEIFVSDGAKSDLGNILDLFDSQNTVLIPDPVYPVYVDTNLMAGRRIQFLKATVENQFLPMPPAGVKADLIYLCSPNNPTGAVYNRDQLAQWVAYANDQDAILLFDSAYEAFIRDPSLPRSIYEIPGAKTCAIEFCSFSKTAGFTGTRCGYTVVPKDLTRGEMSLNRMWLRRQTTKFNGVPYIVQRGAAAVLTEEGIRQAQQNIAYYMENAAIIANALRGLGIWFTGGENSPYIWMQCPEGYDSWKLFDLLLEKARVVGTPGAGFGSCGEGFFRLTAFGRREDAKRGMERLCGVYPR</sequence>
<keyword evidence="5 9" id="KW-0032">Aminotransferase</keyword>
<proteinExistence type="inferred from homology"/>
<feature type="binding site" evidence="9">
    <location>
        <begin position="234"/>
        <end position="236"/>
    </location>
    <ligand>
        <name>pyridoxal 5'-phosphate</name>
        <dbReference type="ChEBI" id="CHEBI:597326"/>
    </ligand>
</feature>
<dbReference type="InterPro" id="IPR015421">
    <property type="entry name" value="PyrdxlP-dep_Trfase_major"/>
</dbReference>
<dbReference type="CDD" id="cd00609">
    <property type="entry name" value="AAT_like"/>
    <property type="match status" value="1"/>
</dbReference>
<dbReference type="FunFam" id="3.40.640.10:FF:000099">
    <property type="entry name" value="LL-diaminopimelate aminotransferase, chloroplastic"/>
    <property type="match status" value="1"/>
</dbReference>
<dbReference type="EMBL" id="JACRSQ010000016">
    <property type="protein sequence ID" value="MBC8544100.1"/>
    <property type="molecule type" value="Genomic_DNA"/>
</dbReference>
<comment type="catalytic activity">
    <reaction evidence="8 9">
        <text>(2S,6S)-2,6-diaminopimelate + 2-oxoglutarate = (S)-2,3,4,5-tetrahydrodipicolinate + L-glutamate + H2O + H(+)</text>
        <dbReference type="Rhea" id="RHEA:23988"/>
        <dbReference type="ChEBI" id="CHEBI:15377"/>
        <dbReference type="ChEBI" id="CHEBI:15378"/>
        <dbReference type="ChEBI" id="CHEBI:16810"/>
        <dbReference type="ChEBI" id="CHEBI:16845"/>
        <dbReference type="ChEBI" id="CHEBI:29985"/>
        <dbReference type="ChEBI" id="CHEBI:57609"/>
        <dbReference type="EC" id="2.6.1.83"/>
    </reaction>
</comment>
<feature type="binding site" evidence="9">
    <location>
        <position position="41"/>
    </location>
    <ligand>
        <name>substrate</name>
    </ligand>
</feature>
<comment type="pathway">
    <text evidence="2 9">Amino-acid biosynthesis; L-lysine biosynthesis via DAP pathway; LL-2,6-diaminopimelate from (S)-tetrahydrodipicolinate (aminotransferase route): step 1/1.</text>
</comment>
<dbReference type="NCBIfam" id="TIGR03542">
    <property type="entry name" value="DAPAT_plant"/>
    <property type="match status" value="1"/>
</dbReference>
<feature type="domain" description="Aminotransferase class I/classII large" evidence="10">
    <location>
        <begin position="34"/>
        <end position="388"/>
    </location>
</feature>
<accession>A0A926I298</accession>
<dbReference type="GO" id="GO:0030170">
    <property type="term" value="F:pyridoxal phosphate binding"/>
    <property type="evidence" value="ECO:0007669"/>
    <property type="project" value="UniProtKB-UniRule"/>
</dbReference>
<feature type="binding site" evidence="9">
    <location>
        <position position="130"/>
    </location>
    <ligand>
        <name>substrate</name>
    </ligand>
</feature>
<dbReference type="GO" id="GO:0010285">
    <property type="term" value="F:L,L-diaminopimelate aminotransferase activity"/>
    <property type="evidence" value="ECO:0007669"/>
    <property type="project" value="UniProtKB-UniRule"/>
</dbReference>
<dbReference type="SUPFAM" id="SSF53383">
    <property type="entry name" value="PLP-dependent transferases"/>
    <property type="match status" value="1"/>
</dbReference>
<dbReference type="PANTHER" id="PTHR43144">
    <property type="entry name" value="AMINOTRANSFERASE"/>
    <property type="match status" value="1"/>
</dbReference>
<feature type="binding site" evidence="9">
    <location>
        <position position="175"/>
    </location>
    <ligand>
        <name>pyridoxal 5'-phosphate</name>
        <dbReference type="ChEBI" id="CHEBI:597326"/>
    </ligand>
</feature>
<evidence type="ECO:0000256" key="3">
    <source>
        <dbReference type="ARBA" id="ARBA00013138"/>
    </source>
</evidence>
<feature type="binding site" evidence="9">
    <location>
        <position position="275"/>
    </location>
    <ligand>
        <name>substrate</name>
    </ligand>
</feature>
<evidence type="ECO:0000256" key="6">
    <source>
        <dbReference type="ARBA" id="ARBA00022679"/>
    </source>
</evidence>
<name>A0A926I298_9FIRM</name>
<dbReference type="RefSeq" id="WP_177719153.1">
    <property type="nucleotide sequence ID" value="NZ_JACRSQ010000016.1"/>
</dbReference>
<feature type="binding site" evidence="9">
    <location>
        <position position="175"/>
    </location>
    <ligand>
        <name>substrate</name>
    </ligand>
</feature>
<feature type="binding site" evidence="9">
    <location>
        <position position="245"/>
    </location>
    <ligand>
        <name>pyridoxal 5'-phosphate</name>
        <dbReference type="ChEBI" id="CHEBI:597326"/>
    </ligand>
</feature>
<dbReference type="InterPro" id="IPR004839">
    <property type="entry name" value="Aminotransferase_I/II_large"/>
</dbReference>
<feature type="binding site" evidence="9">
    <location>
        <position position="130"/>
    </location>
    <ligand>
        <name>pyridoxal 5'-phosphate</name>
        <dbReference type="ChEBI" id="CHEBI:597326"/>
    </ligand>
</feature>
<feature type="modified residue" description="N6-(pyridoxal phosphate)lysine" evidence="9">
    <location>
        <position position="237"/>
    </location>
</feature>
<feature type="binding site" evidence="9">
    <location>
        <position position="107"/>
    </location>
    <ligand>
        <name>substrate</name>
    </ligand>
</feature>
<dbReference type="Gene3D" id="3.90.1150.10">
    <property type="entry name" value="Aspartate Aminotransferase, domain 1"/>
    <property type="match status" value="1"/>
</dbReference>
<dbReference type="InterPro" id="IPR015422">
    <property type="entry name" value="PyrdxlP-dep_Trfase_small"/>
</dbReference>
<evidence type="ECO:0000256" key="2">
    <source>
        <dbReference type="ARBA" id="ARBA00004982"/>
    </source>
</evidence>
<dbReference type="AlphaFoldDB" id="A0A926I298"/>
<comment type="function">
    <text evidence="9">Involved in the synthesis of meso-diaminopimelate (m-DAP or DL-DAP), required for both lysine and peptidoglycan biosynthesis. Catalyzes the direct conversion of tetrahydrodipicolinate to LL-diaminopimelate.</text>
</comment>
<evidence type="ECO:0000313" key="11">
    <source>
        <dbReference type="EMBL" id="MBC8544100.1"/>
    </source>
</evidence>
<keyword evidence="12" id="KW-1185">Reference proteome</keyword>
<feature type="binding site" evidence="9">
    <location>
        <position position="275"/>
    </location>
    <ligand>
        <name>pyridoxal 5'-phosphate</name>
        <dbReference type="ChEBI" id="CHEBI:597326"/>
    </ligand>
</feature>
<organism evidence="11 12">
    <name type="scientific">Bianquea renquensis</name>
    <dbReference type="NCBI Taxonomy" id="2763661"/>
    <lineage>
        <taxon>Bacteria</taxon>
        <taxon>Bacillati</taxon>
        <taxon>Bacillota</taxon>
        <taxon>Clostridia</taxon>
        <taxon>Eubacteriales</taxon>
        <taxon>Bianqueaceae</taxon>
        <taxon>Bianquea</taxon>
    </lineage>
</organism>
<reference evidence="11" key="1">
    <citation type="submission" date="2020-08" db="EMBL/GenBank/DDBJ databases">
        <title>Genome public.</title>
        <authorList>
            <person name="Liu C."/>
            <person name="Sun Q."/>
        </authorList>
    </citation>
    <scope>NUCLEOTIDE SEQUENCE</scope>
    <source>
        <strain evidence="11">NSJ-32</strain>
    </source>
</reference>
<evidence type="ECO:0000256" key="4">
    <source>
        <dbReference type="ARBA" id="ARBA00018052"/>
    </source>
</evidence>
<feature type="binding site" evidence="9">
    <location>
        <position position="71"/>
    </location>
    <ligand>
        <name>pyridoxal 5'-phosphate</name>
        <dbReference type="ChEBI" id="CHEBI:597326"/>
    </ligand>
</feature>
<feature type="binding site" evidence="9">
    <location>
        <position position="206"/>
    </location>
    <ligand>
        <name>pyridoxal 5'-phosphate</name>
        <dbReference type="ChEBI" id="CHEBI:597326"/>
    </ligand>
</feature>
<dbReference type="GO" id="GO:0033362">
    <property type="term" value="P:lysine biosynthetic process via diaminopimelate, diaminopimelate-aminotransferase pathway"/>
    <property type="evidence" value="ECO:0007669"/>
    <property type="project" value="UniProtKB-UniRule"/>
</dbReference>
<evidence type="ECO:0000256" key="8">
    <source>
        <dbReference type="ARBA" id="ARBA00051934"/>
    </source>
</evidence>
<dbReference type="HAMAP" id="MF_01642">
    <property type="entry name" value="DapL_aminotrans_1"/>
    <property type="match status" value="1"/>
</dbReference>
<evidence type="ECO:0000256" key="9">
    <source>
        <dbReference type="HAMAP-Rule" id="MF_01642"/>
    </source>
</evidence>
<protein>
    <recommendedName>
        <fullName evidence="4 9">LL-diaminopimelate aminotransferase</fullName>
        <shortName evidence="9">DAP-AT</shortName>
        <shortName evidence="9">DAP-aminotransferase</shortName>
        <shortName evidence="9">LL-DAP-aminotransferase</shortName>
        <ecNumber evidence="3 9">2.6.1.83</ecNumber>
    </recommendedName>
</protein>
<evidence type="ECO:0000256" key="1">
    <source>
        <dbReference type="ARBA" id="ARBA00001933"/>
    </source>
</evidence>
<feature type="binding site" evidence="9">
    <location>
        <begin position="106"/>
        <end position="107"/>
    </location>
    <ligand>
        <name>pyridoxal 5'-phosphate</name>
        <dbReference type="ChEBI" id="CHEBI:597326"/>
    </ligand>
</feature>
<comment type="subunit">
    <text evidence="9">Homodimer.</text>
</comment>
<keyword evidence="6 9" id="KW-0808">Transferase</keyword>